<sequence>PDGFALAELDLRRRGAGDLVGEEQSGLQRTLKHLDVLRDARWIEAAREDAFSLVAEDPELDGHPELAAAVAARLRDADPDVERS</sequence>
<proteinExistence type="predicted"/>
<keyword evidence="1" id="KW-0378">Hydrolase</keyword>
<keyword evidence="2 4" id="KW-0547">Nucleotide-binding</keyword>
<dbReference type="PANTHER" id="PTHR47964:SF1">
    <property type="entry name" value="ATP-DEPENDENT DNA HELICASE HOMOLOG RECG, CHLOROPLASTIC"/>
    <property type="match status" value="1"/>
</dbReference>
<reference evidence="4" key="2">
    <citation type="submission" date="2021-09" db="EMBL/GenBank/DDBJ databases">
        <authorList>
            <person name="Gilroy R."/>
        </authorList>
    </citation>
    <scope>NUCLEOTIDE SEQUENCE</scope>
    <source>
        <strain evidence="4">1647</strain>
    </source>
</reference>
<dbReference type="EMBL" id="DYWO01000176">
    <property type="protein sequence ID" value="HJF49341.1"/>
    <property type="molecule type" value="Genomic_DNA"/>
</dbReference>
<dbReference type="Proteomes" id="UP000775129">
    <property type="component" value="Unassembled WGS sequence"/>
</dbReference>
<feature type="domain" description="ATP-dependent DNA helicase RecG" evidence="3">
    <location>
        <begin position="2"/>
        <end position="67"/>
    </location>
</feature>
<dbReference type="InterPro" id="IPR045562">
    <property type="entry name" value="RecG_dom3_C"/>
</dbReference>
<gene>
    <name evidence="4" type="ORF">K8W24_06015</name>
</gene>
<accession>A0A921GNL5</accession>
<dbReference type="GO" id="GO:0016787">
    <property type="term" value="F:hydrolase activity"/>
    <property type="evidence" value="ECO:0007669"/>
    <property type="project" value="UniProtKB-KW"/>
</dbReference>
<dbReference type="AlphaFoldDB" id="A0A921GNL5"/>
<keyword evidence="2 4" id="KW-0067">ATP-binding</keyword>
<evidence type="ECO:0000259" key="3">
    <source>
        <dbReference type="Pfam" id="PF19833"/>
    </source>
</evidence>
<dbReference type="Gene3D" id="3.40.50.300">
    <property type="entry name" value="P-loop containing nucleotide triphosphate hydrolases"/>
    <property type="match status" value="1"/>
</dbReference>
<comment type="caution">
    <text evidence="4">The sequence shown here is derived from an EMBL/GenBank/DDBJ whole genome shotgun (WGS) entry which is preliminary data.</text>
</comment>
<evidence type="ECO:0000256" key="2">
    <source>
        <dbReference type="ARBA" id="ARBA00022806"/>
    </source>
</evidence>
<dbReference type="InterPro" id="IPR047112">
    <property type="entry name" value="RecG/Mfd"/>
</dbReference>
<dbReference type="InterPro" id="IPR027417">
    <property type="entry name" value="P-loop_NTPase"/>
</dbReference>
<feature type="non-terminal residue" evidence="4">
    <location>
        <position position="1"/>
    </location>
</feature>
<protein>
    <submittedName>
        <fullName evidence="4">ATP-dependent DNA helicase RecG</fullName>
    </submittedName>
</protein>
<evidence type="ECO:0000313" key="5">
    <source>
        <dbReference type="Proteomes" id="UP000775129"/>
    </source>
</evidence>
<dbReference type="PANTHER" id="PTHR47964">
    <property type="entry name" value="ATP-DEPENDENT DNA HELICASE HOMOLOG RECG, CHLOROPLASTIC"/>
    <property type="match status" value="1"/>
</dbReference>
<evidence type="ECO:0000256" key="1">
    <source>
        <dbReference type="ARBA" id="ARBA00022801"/>
    </source>
</evidence>
<reference evidence="4" key="1">
    <citation type="journal article" date="2021" name="PeerJ">
        <title>Extensive microbial diversity within the chicken gut microbiome revealed by metagenomics and culture.</title>
        <authorList>
            <person name="Gilroy R."/>
            <person name="Ravi A."/>
            <person name="Getino M."/>
            <person name="Pursley I."/>
            <person name="Horton D.L."/>
            <person name="Alikhan N.F."/>
            <person name="Baker D."/>
            <person name="Gharbi K."/>
            <person name="Hall N."/>
            <person name="Watson M."/>
            <person name="Adriaenssens E.M."/>
            <person name="Foster-Nyarko E."/>
            <person name="Jarju S."/>
            <person name="Secka A."/>
            <person name="Antonio M."/>
            <person name="Oren A."/>
            <person name="Chaudhuri R.R."/>
            <person name="La Ragione R."/>
            <person name="Hildebrand F."/>
            <person name="Pallen M.J."/>
        </authorList>
    </citation>
    <scope>NUCLEOTIDE SEQUENCE</scope>
    <source>
        <strain evidence="4">1647</strain>
    </source>
</reference>
<organism evidence="4 5">
    <name type="scientific">Brachybacterium paraconglomeratum</name>
    <dbReference type="NCBI Taxonomy" id="173362"/>
    <lineage>
        <taxon>Bacteria</taxon>
        <taxon>Bacillati</taxon>
        <taxon>Actinomycetota</taxon>
        <taxon>Actinomycetes</taxon>
        <taxon>Micrococcales</taxon>
        <taxon>Dermabacteraceae</taxon>
        <taxon>Brachybacterium</taxon>
    </lineage>
</organism>
<dbReference type="GO" id="GO:0003678">
    <property type="term" value="F:DNA helicase activity"/>
    <property type="evidence" value="ECO:0007669"/>
    <property type="project" value="TreeGrafter"/>
</dbReference>
<keyword evidence="2 4" id="KW-0347">Helicase</keyword>
<dbReference type="Pfam" id="PF19833">
    <property type="entry name" value="RecG_dom3_C"/>
    <property type="match status" value="1"/>
</dbReference>
<evidence type="ECO:0000313" key="4">
    <source>
        <dbReference type="EMBL" id="HJF49341.1"/>
    </source>
</evidence>
<dbReference type="GO" id="GO:0006281">
    <property type="term" value="P:DNA repair"/>
    <property type="evidence" value="ECO:0007669"/>
    <property type="project" value="InterPro"/>
</dbReference>
<name>A0A921GNL5_9MICO</name>